<dbReference type="PROSITE" id="PS50011">
    <property type="entry name" value="PROTEIN_KINASE_DOM"/>
    <property type="match status" value="1"/>
</dbReference>
<proteinExistence type="inferred from homology"/>
<dbReference type="KEGG" id="llh:I41_08150"/>
<evidence type="ECO:0000313" key="11">
    <source>
        <dbReference type="Proteomes" id="UP000317909"/>
    </source>
</evidence>
<sequence length="979" mass="107264">MPRTVDADFCELERFIDAFENARVGAPDALVEQFTPPRDHELYDEIVVELLRIDLEQSWQRGESRSLQAYLDRFGDVLANSDCLAKLAFEHYRLQCDSGFPATREDYARSYGVEVARWPELERSRRKSTNGQSRLSSDAPLLPPRFPQAAERFLDFELVQELGRGAFGCVYLARQAGLANRNVALKLVRGTSVEPERLAQLQHTNIVPIYSVHQSEGWEAVCMPYLGRNTLQDVTRAARRSGRLPRSGQELLTTVIARQSETVVAPGRGAEPLPAVEAGQTPLVDLAPSIRTRLEHANYVDAVVWIVLQVSAGVAHAHERGILHRDLKPANILLANDGRPMVLDFNLSDQIKPHFGRAAVVGGTLPYMSPEQLQSLESGSRIDERSDVYSLGVILFELVAGRLPFESPPASGFDSVPAQIEARQSGAPLVRNFNQDAPPSIESLIAHCLDADPNLRYQSVDELRADLQRHLDDLPLIHAPDRSVRERVGKWMRRHPKLASASSIGVIALAILASLTVGWAIRERRFARVEAQQLFSDFMERSAEARLPLSIPGADAETLDEGVAAARKQLARYEVLNAADWKSAPNYRLLPQQSQVALDAAIDKTKRLIDSAEDRRGGAAANALPANGDDETTVVSLLRQGRYDDAAPLLTEWRDKEPYDLGAWMLLGSVNAGIGNLQEAEECFTTCTRLRPQFAFSYFQRGLARLAQRRYLGAIDDFGAHMRLGGQRVPALVNRALAHHANGNAQAALDDLNAALAAGAAQTRIYFIRAEVRTRLGDAAGAAADRELGLSLTPRDSVSYLARGSARLPNDPEAALADFQESLRLDPGSRIAKQNIVHVLGDRLQRPEEARAMLDSILDTNRHDFRALASRAVLRARAGDRDGAATDAIAALQGDDDPTIVLQAACAFARSAATHPPDKVKSLHLAARAVGAKPELSAIAAHDPDLEALHDTEEFVRILRAANVILSGGAESNVQTSNK</sequence>
<dbReference type="Gene3D" id="1.25.40.10">
    <property type="entry name" value="Tetratricopeptide repeat domain"/>
    <property type="match status" value="3"/>
</dbReference>
<gene>
    <name evidence="10" type="primary">prkC_3</name>
    <name evidence="10" type="ORF">I41_08150</name>
</gene>
<dbReference type="GO" id="GO:0004674">
    <property type="term" value="F:protein serine/threonine kinase activity"/>
    <property type="evidence" value="ECO:0007669"/>
    <property type="project" value="UniProtKB-EC"/>
</dbReference>
<evidence type="ECO:0000256" key="1">
    <source>
        <dbReference type="ARBA" id="ARBA00010886"/>
    </source>
</evidence>
<name>A0A517TTF6_9BACT</name>
<keyword evidence="11" id="KW-1185">Reference proteome</keyword>
<feature type="binding site" evidence="8">
    <location>
        <position position="186"/>
    </location>
    <ligand>
        <name>ATP</name>
        <dbReference type="ChEBI" id="CHEBI:30616"/>
    </ligand>
</feature>
<organism evidence="10 11">
    <name type="scientific">Lacipirellula limnantheis</name>
    <dbReference type="NCBI Taxonomy" id="2528024"/>
    <lineage>
        <taxon>Bacteria</taxon>
        <taxon>Pseudomonadati</taxon>
        <taxon>Planctomycetota</taxon>
        <taxon>Planctomycetia</taxon>
        <taxon>Pirellulales</taxon>
        <taxon>Lacipirellulaceae</taxon>
        <taxon>Lacipirellula</taxon>
    </lineage>
</organism>
<dbReference type="CDD" id="cd14014">
    <property type="entry name" value="STKc_PknB_like"/>
    <property type="match status" value="1"/>
</dbReference>
<dbReference type="SMART" id="SM00028">
    <property type="entry name" value="TPR"/>
    <property type="match status" value="4"/>
</dbReference>
<dbReference type="GO" id="GO:0005524">
    <property type="term" value="F:ATP binding"/>
    <property type="evidence" value="ECO:0007669"/>
    <property type="project" value="UniProtKB-UniRule"/>
</dbReference>
<dbReference type="PANTHER" id="PTHR43671">
    <property type="entry name" value="SERINE/THREONINE-PROTEIN KINASE NEK"/>
    <property type="match status" value="1"/>
</dbReference>
<dbReference type="InterPro" id="IPR011009">
    <property type="entry name" value="Kinase-like_dom_sf"/>
</dbReference>
<dbReference type="SUPFAM" id="SSF48452">
    <property type="entry name" value="TPR-like"/>
    <property type="match status" value="2"/>
</dbReference>
<dbReference type="Proteomes" id="UP000317909">
    <property type="component" value="Chromosome"/>
</dbReference>
<keyword evidence="5 10" id="KW-0418">Kinase</keyword>
<evidence type="ECO:0000256" key="2">
    <source>
        <dbReference type="ARBA" id="ARBA00012513"/>
    </source>
</evidence>
<feature type="repeat" description="TPR" evidence="7">
    <location>
        <begin position="661"/>
        <end position="694"/>
    </location>
</feature>
<keyword evidence="7" id="KW-0802">TPR repeat</keyword>
<keyword evidence="6 8" id="KW-0067">ATP-binding</keyword>
<evidence type="ECO:0000256" key="8">
    <source>
        <dbReference type="PROSITE-ProRule" id="PRU10141"/>
    </source>
</evidence>
<dbReference type="InterPro" id="IPR050660">
    <property type="entry name" value="NEK_Ser/Thr_kinase"/>
</dbReference>
<evidence type="ECO:0000313" key="10">
    <source>
        <dbReference type="EMBL" id="QDT71655.1"/>
    </source>
</evidence>
<dbReference type="InterPro" id="IPR008271">
    <property type="entry name" value="Ser/Thr_kinase_AS"/>
</dbReference>
<dbReference type="InterPro" id="IPR011990">
    <property type="entry name" value="TPR-like_helical_dom_sf"/>
</dbReference>
<evidence type="ECO:0000256" key="6">
    <source>
        <dbReference type="ARBA" id="ARBA00022840"/>
    </source>
</evidence>
<dbReference type="SMART" id="SM00220">
    <property type="entry name" value="S_TKc"/>
    <property type="match status" value="1"/>
</dbReference>
<dbReference type="Gene3D" id="1.10.510.10">
    <property type="entry name" value="Transferase(Phosphotransferase) domain 1"/>
    <property type="match status" value="2"/>
</dbReference>
<dbReference type="PROSITE" id="PS00107">
    <property type="entry name" value="PROTEIN_KINASE_ATP"/>
    <property type="match status" value="1"/>
</dbReference>
<keyword evidence="3 10" id="KW-0808">Transferase</keyword>
<evidence type="ECO:0000256" key="7">
    <source>
        <dbReference type="PROSITE-ProRule" id="PRU00339"/>
    </source>
</evidence>
<dbReference type="EMBL" id="CP036339">
    <property type="protein sequence ID" value="QDT71655.1"/>
    <property type="molecule type" value="Genomic_DNA"/>
</dbReference>
<evidence type="ECO:0000259" key="9">
    <source>
        <dbReference type="PROSITE" id="PS50011"/>
    </source>
</evidence>
<dbReference type="PROSITE" id="PS50005">
    <property type="entry name" value="TPR"/>
    <property type="match status" value="1"/>
</dbReference>
<accession>A0A517TTF6</accession>
<dbReference type="AlphaFoldDB" id="A0A517TTF6"/>
<comment type="similarity">
    <text evidence="1">Belongs to the protein kinase superfamily. NEK Ser/Thr protein kinase family. NIMA subfamily.</text>
</comment>
<dbReference type="PROSITE" id="PS00108">
    <property type="entry name" value="PROTEIN_KINASE_ST"/>
    <property type="match status" value="1"/>
</dbReference>
<dbReference type="OrthoDB" id="6111975at2"/>
<dbReference type="Pfam" id="PF13432">
    <property type="entry name" value="TPR_16"/>
    <property type="match status" value="1"/>
</dbReference>
<dbReference type="Pfam" id="PF00069">
    <property type="entry name" value="Pkinase"/>
    <property type="match status" value="1"/>
</dbReference>
<dbReference type="InterPro" id="IPR019734">
    <property type="entry name" value="TPR_rpt"/>
</dbReference>
<dbReference type="InterPro" id="IPR000719">
    <property type="entry name" value="Prot_kinase_dom"/>
</dbReference>
<evidence type="ECO:0000256" key="4">
    <source>
        <dbReference type="ARBA" id="ARBA00022741"/>
    </source>
</evidence>
<dbReference type="PANTHER" id="PTHR43671:SF13">
    <property type="entry name" value="SERINE_THREONINE-PROTEIN KINASE NEK2"/>
    <property type="match status" value="1"/>
</dbReference>
<evidence type="ECO:0000256" key="3">
    <source>
        <dbReference type="ARBA" id="ARBA00022679"/>
    </source>
</evidence>
<reference evidence="10 11" key="1">
    <citation type="submission" date="2019-02" db="EMBL/GenBank/DDBJ databases">
        <title>Deep-cultivation of Planctomycetes and their phenomic and genomic characterization uncovers novel biology.</title>
        <authorList>
            <person name="Wiegand S."/>
            <person name="Jogler M."/>
            <person name="Boedeker C."/>
            <person name="Pinto D."/>
            <person name="Vollmers J."/>
            <person name="Rivas-Marin E."/>
            <person name="Kohn T."/>
            <person name="Peeters S.H."/>
            <person name="Heuer A."/>
            <person name="Rast P."/>
            <person name="Oberbeckmann S."/>
            <person name="Bunk B."/>
            <person name="Jeske O."/>
            <person name="Meyerdierks A."/>
            <person name="Storesund J.E."/>
            <person name="Kallscheuer N."/>
            <person name="Luecker S."/>
            <person name="Lage O.M."/>
            <person name="Pohl T."/>
            <person name="Merkel B.J."/>
            <person name="Hornburger P."/>
            <person name="Mueller R.-W."/>
            <person name="Bruemmer F."/>
            <person name="Labrenz M."/>
            <person name="Spormann A.M."/>
            <person name="Op den Camp H."/>
            <person name="Overmann J."/>
            <person name="Amann R."/>
            <person name="Jetten M.S.M."/>
            <person name="Mascher T."/>
            <person name="Medema M.H."/>
            <person name="Devos D.P."/>
            <person name="Kaster A.-K."/>
            <person name="Ovreas L."/>
            <person name="Rohde M."/>
            <person name="Galperin M.Y."/>
            <person name="Jogler C."/>
        </authorList>
    </citation>
    <scope>NUCLEOTIDE SEQUENCE [LARGE SCALE GENOMIC DNA]</scope>
    <source>
        <strain evidence="10 11">I41</strain>
    </source>
</reference>
<feature type="domain" description="Protein kinase" evidence="9">
    <location>
        <begin position="156"/>
        <end position="477"/>
    </location>
</feature>
<keyword evidence="4 8" id="KW-0547">Nucleotide-binding</keyword>
<evidence type="ECO:0000256" key="5">
    <source>
        <dbReference type="ARBA" id="ARBA00022777"/>
    </source>
</evidence>
<dbReference type="InterPro" id="IPR017441">
    <property type="entry name" value="Protein_kinase_ATP_BS"/>
</dbReference>
<protein>
    <recommendedName>
        <fullName evidence="2">non-specific serine/threonine protein kinase</fullName>
        <ecNumber evidence="2">2.7.11.1</ecNumber>
    </recommendedName>
</protein>
<dbReference type="SUPFAM" id="SSF56112">
    <property type="entry name" value="Protein kinase-like (PK-like)"/>
    <property type="match status" value="1"/>
</dbReference>
<dbReference type="EC" id="2.7.11.1" evidence="2"/>
<dbReference type="RefSeq" id="WP_145431096.1">
    <property type="nucleotide sequence ID" value="NZ_CP036339.1"/>
</dbReference>